<dbReference type="InterPro" id="IPR046348">
    <property type="entry name" value="SIS_dom_sf"/>
</dbReference>
<keyword evidence="1" id="KW-0805">Transcription regulation</keyword>
<keyword evidence="5" id="KW-0808">Transferase</keyword>
<dbReference type="SUPFAM" id="SSF53697">
    <property type="entry name" value="SIS domain"/>
    <property type="match status" value="1"/>
</dbReference>
<proteinExistence type="predicted"/>
<feature type="domain" description="HTH rpiR-type" evidence="4">
    <location>
        <begin position="6"/>
        <end position="82"/>
    </location>
</feature>
<evidence type="ECO:0000256" key="2">
    <source>
        <dbReference type="ARBA" id="ARBA00023125"/>
    </source>
</evidence>
<dbReference type="EMBL" id="CP001751">
    <property type="protein sequence ID" value="ADE38351.1"/>
    <property type="molecule type" value="Genomic_DNA"/>
</dbReference>
<reference evidence="5 6" key="1">
    <citation type="journal article" date="2010" name="J. Bacteriol.">
        <title>Complete genome sequence of "Candidatus Puniceispirillum marinum" IMCC1322, a representative of the SAR116 clade in the Alphaproteobacteria.</title>
        <authorList>
            <person name="Oh H.M."/>
            <person name="Kwon K.K."/>
            <person name="Kang I."/>
            <person name="Kang S.G."/>
            <person name="Lee J.H."/>
            <person name="Kim S.J."/>
            <person name="Cho J.C."/>
        </authorList>
    </citation>
    <scope>NUCLEOTIDE SEQUENCE [LARGE SCALE GENOMIC DNA]</scope>
    <source>
        <strain evidence="5 6">IMCC1322</strain>
    </source>
</reference>
<dbReference type="GO" id="GO:0097367">
    <property type="term" value="F:carbohydrate derivative binding"/>
    <property type="evidence" value="ECO:0007669"/>
    <property type="project" value="InterPro"/>
</dbReference>
<name>D5BNT4_PUNMI</name>
<evidence type="ECO:0000256" key="3">
    <source>
        <dbReference type="ARBA" id="ARBA00023163"/>
    </source>
</evidence>
<dbReference type="EC" id="2.7.1.2" evidence="5"/>
<dbReference type="RefSeq" id="WP_013044981.1">
    <property type="nucleotide sequence ID" value="NC_014010.1"/>
</dbReference>
<dbReference type="InterPro" id="IPR035472">
    <property type="entry name" value="RpiR-like_SIS"/>
</dbReference>
<gene>
    <name evidence="5" type="ordered locus">SAR116_0108</name>
</gene>
<dbReference type="InterPro" id="IPR000281">
    <property type="entry name" value="HTH_RpiR"/>
</dbReference>
<dbReference type="SUPFAM" id="SSF46689">
    <property type="entry name" value="Homeodomain-like"/>
    <property type="match status" value="1"/>
</dbReference>
<dbReference type="KEGG" id="apb:SAR116_0108"/>
<dbReference type="Gene3D" id="1.10.10.10">
    <property type="entry name" value="Winged helix-like DNA-binding domain superfamily/Winged helix DNA-binding domain"/>
    <property type="match status" value="1"/>
</dbReference>
<accession>D5BNT4</accession>
<dbReference type="PROSITE" id="PS51071">
    <property type="entry name" value="HTH_RPIR"/>
    <property type="match status" value="1"/>
</dbReference>
<dbReference type="InterPro" id="IPR047640">
    <property type="entry name" value="RpiR-like"/>
</dbReference>
<dbReference type="InterPro" id="IPR009057">
    <property type="entry name" value="Homeodomain-like_sf"/>
</dbReference>
<dbReference type="Gene3D" id="3.40.50.10490">
    <property type="entry name" value="Glucose-6-phosphate isomerase like protein, domain 1"/>
    <property type="match status" value="1"/>
</dbReference>
<evidence type="ECO:0000259" key="4">
    <source>
        <dbReference type="PROSITE" id="PS51071"/>
    </source>
</evidence>
<dbReference type="PANTHER" id="PTHR30514:SF18">
    <property type="entry name" value="RPIR-FAMILY TRANSCRIPTIONAL REGULATOR"/>
    <property type="match status" value="1"/>
</dbReference>
<keyword evidence="2" id="KW-0238">DNA-binding</keyword>
<dbReference type="Proteomes" id="UP000007460">
    <property type="component" value="Chromosome"/>
</dbReference>
<evidence type="ECO:0000313" key="5">
    <source>
        <dbReference type="EMBL" id="ADE38351.1"/>
    </source>
</evidence>
<organism evidence="5 6">
    <name type="scientific">Puniceispirillum marinum (strain IMCC1322)</name>
    <dbReference type="NCBI Taxonomy" id="488538"/>
    <lineage>
        <taxon>Bacteria</taxon>
        <taxon>Pseudomonadati</taxon>
        <taxon>Pseudomonadota</taxon>
        <taxon>Alphaproteobacteria</taxon>
        <taxon>Candidatus Puniceispirillales</taxon>
        <taxon>Candidatus Puniceispirillaceae</taxon>
        <taxon>Candidatus Puniceispirillum</taxon>
    </lineage>
</organism>
<dbReference type="HOGENOM" id="CLU_055769_1_2_5"/>
<evidence type="ECO:0000313" key="6">
    <source>
        <dbReference type="Proteomes" id="UP000007460"/>
    </source>
</evidence>
<dbReference type="eggNOG" id="COG1737">
    <property type="taxonomic scope" value="Bacteria"/>
</dbReference>
<dbReference type="Pfam" id="PF01380">
    <property type="entry name" value="SIS"/>
    <property type="match status" value="1"/>
</dbReference>
<dbReference type="Pfam" id="PF01418">
    <property type="entry name" value="HTH_6"/>
    <property type="match status" value="1"/>
</dbReference>
<keyword evidence="6" id="KW-1185">Reference proteome</keyword>
<dbReference type="GO" id="GO:0004340">
    <property type="term" value="F:glucokinase activity"/>
    <property type="evidence" value="ECO:0007669"/>
    <property type="project" value="UniProtKB-EC"/>
</dbReference>
<dbReference type="STRING" id="488538.SAR116_0108"/>
<protein>
    <submittedName>
        <fullName evidence="5">Transcription regulator, RpiR family, putative</fullName>
        <ecNumber evidence="5">2.7.1.2</ecNumber>
    </submittedName>
</protein>
<dbReference type="PANTHER" id="PTHR30514">
    <property type="entry name" value="GLUCOKINASE"/>
    <property type="match status" value="1"/>
</dbReference>
<keyword evidence="3" id="KW-0804">Transcription</keyword>
<dbReference type="GO" id="GO:0003677">
    <property type="term" value="F:DNA binding"/>
    <property type="evidence" value="ECO:0007669"/>
    <property type="project" value="UniProtKB-KW"/>
</dbReference>
<dbReference type="GO" id="GO:0003700">
    <property type="term" value="F:DNA-binding transcription factor activity"/>
    <property type="evidence" value="ECO:0007669"/>
    <property type="project" value="InterPro"/>
</dbReference>
<dbReference type="InterPro" id="IPR036388">
    <property type="entry name" value="WH-like_DNA-bd_sf"/>
</dbReference>
<dbReference type="AlphaFoldDB" id="D5BNT4"/>
<dbReference type="CDD" id="cd05013">
    <property type="entry name" value="SIS_RpiR"/>
    <property type="match status" value="1"/>
</dbReference>
<sequence>MTDKNLTVAERLKSQFDNLTRAERQLAACILENYPASGLGTITTLGKRADVSTPTVARMVQKLDFSGFPDFQAALRLEIEAKISDPITKRETWSEKAPTGHILNRFTDAVISNISQSLGQLDTETFDRTCALVANIDQRVFVVGGRITRALAEYMFLHLQVIRPDVTHIQSISNAWPHYLLDVKENDIVIVFDIRRYETSTLKLAEIASEKGAKIILFTDQWGSPVSKFATYSFTNQIAVPSAWDSSVTNLLLLEIMIAEIQERIWPNTRTRMENLEDMFDRTRFFRKFT</sequence>
<dbReference type="InterPro" id="IPR001347">
    <property type="entry name" value="SIS_dom"/>
</dbReference>
<evidence type="ECO:0000256" key="1">
    <source>
        <dbReference type="ARBA" id="ARBA00023015"/>
    </source>
</evidence>